<evidence type="ECO:0000256" key="1">
    <source>
        <dbReference type="SAM" id="MobiDB-lite"/>
    </source>
</evidence>
<feature type="compositionally biased region" description="Basic and acidic residues" evidence="1">
    <location>
        <begin position="42"/>
        <end position="58"/>
    </location>
</feature>
<name>A0A8T1B3R0_9STRA</name>
<gene>
    <name evidence="2" type="ORF">PC117_g24000</name>
</gene>
<protein>
    <submittedName>
        <fullName evidence="2">Uncharacterized protein</fullName>
    </submittedName>
</protein>
<accession>A0A8T1B3R0</accession>
<reference evidence="2" key="1">
    <citation type="submission" date="2018-10" db="EMBL/GenBank/DDBJ databases">
        <title>Effector identification in a new, highly contiguous assembly of the strawberry crown rot pathogen Phytophthora cactorum.</title>
        <authorList>
            <person name="Armitage A.D."/>
            <person name="Nellist C.F."/>
            <person name="Bates H."/>
            <person name="Vickerstaff R.J."/>
            <person name="Harrison R.J."/>
        </authorList>
    </citation>
    <scope>NUCLEOTIDE SEQUENCE</scope>
    <source>
        <strain evidence="2">4040</strain>
    </source>
</reference>
<organism evidence="2 3">
    <name type="scientific">Phytophthora cactorum</name>
    <dbReference type="NCBI Taxonomy" id="29920"/>
    <lineage>
        <taxon>Eukaryota</taxon>
        <taxon>Sar</taxon>
        <taxon>Stramenopiles</taxon>
        <taxon>Oomycota</taxon>
        <taxon>Peronosporomycetes</taxon>
        <taxon>Peronosporales</taxon>
        <taxon>Peronosporaceae</taxon>
        <taxon>Phytophthora</taxon>
    </lineage>
</organism>
<dbReference type="Proteomes" id="UP000736787">
    <property type="component" value="Unassembled WGS sequence"/>
</dbReference>
<sequence length="68" mass="7241">MIRGQHASSRSVASGPLIPQDAKGEEAPPPSKKTPSSKKKPRLTDRERGKIEGLHEDGLSAIAKKAGR</sequence>
<proteinExistence type="predicted"/>
<feature type="region of interest" description="Disordered" evidence="1">
    <location>
        <begin position="1"/>
        <end position="68"/>
    </location>
</feature>
<dbReference type="EMBL" id="RCMK01001532">
    <property type="protein sequence ID" value="KAG2892546.1"/>
    <property type="molecule type" value="Genomic_DNA"/>
</dbReference>
<evidence type="ECO:0000313" key="3">
    <source>
        <dbReference type="Proteomes" id="UP000736787"/>
    </source>
</evidence>
<dbReference type="AlphaFoldDB" id="A0A8T1B3R0"/>
<comment type="caution">
    <text evidence="2">The sequence shown here is derived from an EMBL/GenBank/DDBJ whole genome shotgun (WGS) entry which is preliminary data.</text>
</comment>
<feature type="compositionally biased region" description="Polar residues" evidence="1">
    <location>
        <begin position="1"/>
        <end position="12"/>
    </location>
</feature>
<evidence type="ECO:0000313" key="2">
    <source>
        <dbReference type="EMBL" id="KAG2892546.1"/>
    </source>
</evidence>